<sequence length="142" mass="15651">MSGSDDSKRWELNSRQQIAPHRLQLGHEGNTHSTSVLEIVHAFPAYHQHDSVRVGLSRDCMRTRTITEASGFWDRSALYVQVHSTAARDTVLCSSLRACDGRIGHTFHPPEDPDSGCVRPGGADSLLQFLMPDSDVGPSSRL</sequence>
<evidence type="ECO:0000313" key="2">
    <source>
        <dbReference type="Proteomes" id="UP000077202"/>
    </source>
</evidence>
<proteinExistence type="predicted"/>
<name>A0A176WC10_MARPO</name>
<dbReference type="EMBL" id="LVLJ01001412">
    <property type="protein sequence ID" value="OAE29775.1"/>
    <property type="molecule type" value="Genomic_DNA"/>
</dbReference>
<keyword evidence="2" id="KW-1185">Reference proteome</keyword>
<protein>
    <submittedName>
        <fullName evidence="1">Uncharacterized protein</fullName>
    </submittedName>
</protein>
<comment type="caution">
    <text evidence="1">The sequence shown here is derived from an EMBL/GenBank/DDBJ whole genome shotgun (WGS) entry which is preliminary data.</text>
</comment>
<dbReference type="Proteomes" id="UP000077202">
    <property type="component" value="Unassembled WGS sequence"/>
</dbReference>
<evidence type="ECO:0000313" key="1">
    <source>
        <dbReference type="EMBL" id="OAE29775.1"/>
    </source>
</evidence>
<reference evidence="1" key="1">
    <citation type="submission" date="2016-03" db="EMBL/GenBank/DDBJ databases">
        <title>Mechanisms controlling the formation of the plant cell surface in tip-growing cells are functionally conserved among land plants.</title>
        <authorList>
            <person name="Honkanen S."/>
            <person name="Jones V.A."/>
            <person name="Morieri G."/>
            <person name="Champion C."/>
            <person name="Hetherington A.J."/>
            <person name="Kelly S."/>
            <person name="Saint-Marcoux D."/>
            <person name="Proust H."/>
            <person name="Prescott H."/>
            <person name="Dolan L."/>
        </authorList>
    </citation>
    <scope>NUCLEOTIDE SEQUENCE [LARGE SCALE GENOMIC DNA]</scope>
    <source>
        <tissue evidence="1">Whole gametophyte</tissue>
    </source>
</reference>
<dbReference type="AlphaFoldDB" id="A0A176WC10"/>
<accession>A0A176WC10</accession>
<gene>
    <name evidence="1" type="ORF">AXG93_1513s1010</name>
</gene>
<organism evidence="1 2">
    <name type="scientific">Marchantia polymorpha subsp. ruderalis</name>
    <dbReference type="NCBI Taxonomy" id="1480154"/>
    <lineage>
        <taxon>Eukaryota</taxon>
        <taxon>Viridiplantae</taxon>
        <taxon>Streptophyta</taxon>
        <taxon>Embryophyta</taxon>
        <taxon>Marchantiophyta</taxon>
        <taxon>Marchantiopsida</taxon>
        <taxon>Marchantiidae</taxon>
        <taxon>Marchantiales</taxon>
        <taxon>Marchantiaceae</taxon>
        <taxon>Marchantia</taxon>
    </lineage>
</organism>